<dbReference type="RefSeq" id="WP_096326677.1">
    <property type="nucleotide sequence ID" value="NZ_FOMX01000017.1"/>
</dbReference>
<dbReference type="InterPro" id="IPR014440">
    <property type="entry name" value="HCCAis_GSTk"/>
</dbReference>
<dbReference type="SUPFAM" id="SSF52833">
    <property type="entry name" value="Thioredoxin-like"/>
    <property type="match status" value="1"/>
</dbReference>
<sequence length="217" mass="23240">MADTIEFFFDVISPYVYLADTLLPGLRSRHPDLEIVHRPILFAGLLKHWGQLGPAEIPSKRVFMFKDILRRAAEQGVPLRGPASHPFNPLTAQRAILAAPPEQRAAATTAIARAGWGEGAELGDPAVLVAALDRAGLPGAALVARAGDPDIKAALVAETEQAIARGVFGVPSFLVRGELVWGQDRLRDVEAILEGRDPVTPDAAAQLLTRPASANRR</sequence>
<dbReference type="Gene3D" id="3.40.30.10">
    <property type="entry name" value="Glutaredoxin"/>
    <property type="match status" value="1"/>
</dbReference>
<dbReference type="GO" id="GO:0006749">
    <property type="term" value="P:glutathione metabolic process"/>
    <property type="evidence" value="ECO:0007669"/>
    <property type="project" value="TreeGrafter"/>
</dbReference>
<feature type="active site" description="Nucleophile" evidence="2">
    <location>
        <position position="13"/>
    </location>
</feature>
<dbReference type="GO" id="GO:1901170">
    <property type="term" value="P:naphthalene catabolic process"/>
    <property type="evidence" value="ECO:0007669"/>
    <property type="project" value="InterPro"/>
</dbReference>
<dbReference type="OrthoDB" id="5244108at2"/>
<evidence type="ECO:0000256" key="2">
    <source>
        <dbReference type="PIRSR" id="PIRSR006386-1"/>
    </source>
</evidence>
<dbReference type="EC" id="5.99.1.4" evidence="1"/>
<keyword evidence="1 4" id="KW-0413">Isomerase</keyword>
<evidence type="ECO:0000313" key="4">
    <source>
        <dbReference type="EMBL" id="SFE66643.1"/>
    </source>
</evidence>
<dbReference type="PANTHER" id="PTHR42943:SF2">
    <property type="entry name" value="GLUTATHIONE S-TRANSFERASE KAPPA 1"/>
    <property type="match status" value="1"/>
</dbReference>
<dbReference type="GO" id="GO:0004364">
    <property type="term" value="F:glutathione transferase activity"/>
    <property type="evidence" value="ECO:0007669"/>
    <property type="project" value="TreeGrafter"/>
</dbReference>
<comment type="similarity">
    <text evidence="1">Belongs to the GST superfamily. NadH family.</text>
</comment>
<dbReference type="PANTHER" id="PTHR42943">
    <property type="entry name" value="GLUTATHIONE S-TRANSFERASE KAPPA"/>
    <property type="match status" value="1"/>
</dbReference>
<dbReference type="CDD" id="cd03022">
    <property type="entry name" value="DsbA_HCCA_Iso"/>
    <property type="match status" value="1"/>
</dbReference>
<gene>
    <name evidence="4" type="ORF">SAMN02745121_05092</name>
</gene>
<reference evidence="5" key="1">
    <citation type="submission" date="2016-10" db="EMBL/GenBank/DDBJ databases">
        <authorList>
            <person name="Varghese N."/>
            <person name="Submissions S."/>
        </authorList>
    </citation>
    <scope>NUCLEOTIDE SEQUENCE [LARGE SCALE GENOMIC DNA]</scope>
    <source>
        <strain evidence="5">ATCC 25963</strain>
    </source>
</reference>
<dbReference type="Proteomes" id="UP000199400">
    <property type="component" value="Unassembled WGS sequence"/>
</dbReference>
<evidence type="ECO:0000256" key="1">
    <source>
        <dbReference type="PIRNR" id="PIRNR006386"/>
    </source>
</evidence>
<dbReference type="STRING" id="54.SAMN02745121_05092"/>
<evidence type="ECO:0000259" key="3">
    <source>
        <dbReference type="Pfam" id="PF01323"/>
    </source>
</evidence>
<name>A0A1I2CFN7_9BACT</name>
<comment type="catalytic activity">
    <reaction evidence="1">
        <text>2-hydroxychromene-2-carboxylate = (3E)-4-(2-hydroxyphenyl)-2-oxobut-3-enoate</text>
        <dbReference type="Rhea" id="RHEA:27401"/>
        <dbReference type="ChEBI" id="CHEBI:59350"/>
        <dbReference type="ChEBI" id="CHEBI:59353"/>
        <dbReference type="EC" id="5.99.1.4"/>
    </reaction>
</comment>
<accession>A0A1I2CFN7</accession>
<dbReference type="GO" id="GO:0018845">
    <property type="term" value="F:2-hydroxychromene-2-carboxylate isomerase activity"/>
    <property type="evidence" value="ECO:0007669"/>
    <property type="project" value="UniProtKB-UniRule"/>
</dbReference>
<dbReference type="InterPro" id="IPR001853">
    <property type="entry name" value="DSBA-like_thioredoxin_dom"/>
</dbReference>
<proteinExistence type="inferred from homology"/>
<dbReference type="InterPro" id="IPR036249">
    <property type="entry name" value="Thioredoxin-like_sf"/>
</dbReference>
<dbReference type="GO" id="GO:0004602">
    <property type="term" value="F:glutathione peroxidase activity"/>
    <property type="evidence" value="ECO:0007669"/>
    <property type="project" value="TreeGrafter"/>
</dbReference>
<feature type="domain" description="DSBA-like thioredoxin" evidence="3">
    <location>
        <begin position="4"/>
        <end position="192"/>
    </location>
</feature>
<keyword evidence="5" id="KW-1185">Reference proteome</keyword>
<dbReference type="EMBL" id="FOMX01000017">
    <property type="protein sequence ID" value="SFE66643.1"/>
    <property type="molecule type" value="Genomic_DNA"/>
</dbReference>
<dbReference type="InterPro" id="IPR044087">
    <property type="entry name" value="NahD-like"/>
</dbReference>
<evidence type="ECO:0000313" key="5">
    <source>
        <dbReference type="Proteomes" id="UP000199400"/>
    </source>
</evidence>
<dbReference type="AlphaFoldDB" id="A0A1I2CFN7"/>
<organism evidence="4 5">
    <name type="scientific">Nannocystis exedens</name>
    <dbReference type="NCBI Taxonomy" id="54"/>
    <lineage>
        <taxon>Bacteria</taxon>
        <taxon>Pseudomonadati</taxon>
        <taxon>Myxococcota</taxon>
        <taxon>Polyangia</taxon>
        <taxon>Nannocystales</taxon>
        <taxon>Nannocystaceae</taxon>
        <taxon>Nannocystis</taxon>
    </lineage>
</organism>
<dbReference type="InterPro" id="IPR051924">
    <property type="entry name" value="GST_Kappa/NadH"/>
</dbReference>
<dbReference type="PIRSF" id="PIRSF006386">
    <property type="entry name" value="HCCAis_GSTk"/>
    <property type="match status" value="1"/>
</dbReference>
<dbReference type="Pfam" id="PF01323">
    <property type="entry name" value="DSBA"/>
    <property type="match status" value="1"/>
</dbReference>
<protein>
    <recommendedName>
        <fullName evidence="1">2-hydroxychromene-2-carboxylate isomerase</fullName>
        <ecNumber evidence="1">5.99.1.4</ecNumber>
    </recommendedName>
</protein>